<dbReference type="CDD" id="cd10845">
    <property type="entry name" value="DSRM_RNAse_III_family"/>
    <property type="match status" value="1"/>
</dbReference>
<dbReference type="GO" id="GO:0019843">
    <property type="term" value="F:rRNA binding"/>
    <property type="evidence" value="ECO:0007669"/>
    <property type="project" value="UniProtKB-KW"/>
</dbReference>
<dbReference type="SUPFAM" id="SSF69065">
    <property type="entry name" value="RNase III domain-like"/>
    <property type="match status" value="1"/>
</dbReference>
<comment type="similarity">
    <text evidence="3">Belongs to the ribonuclease III family.</text>
</comment>
<feature type="domain" description="RNase III" evidence="17">
    <location>
        <begin position="5"/>
        <end position="127"/>
    </location>
</feature>
<dbReference type="InterPro" id="IPR000999">
    <property type="entry name" value="RNase_III_dom"/>
</dbReference>
<keyword evidence="14 15" id="KW-0694">RNA-binding</keyword>
<dbReference type="STRING" id="207949.RED65_03815"/>
<evidence type="ECO:0000256" key="5">
    <source>
        <dbReference type="ARBA" id="ARBA00022490"/>
    </source>
</evidence>
<dbReference type="GO" id="GO:0005737">
    <property type="term" value="C:cytoplasm"/>
    <property type="evidence" value="ECO:0007669"/>
    <property type="project" value="UniProtKB-SubCell"/>
</dbReference>
<organism evidence="18 19">
    <name type="scientific">Bermanella marisrubri</name>
    <dbReference type="NCBI Taxonomy" id="207949"/>
    <lineage>
        <taxon>Bacteria</taxon>
        <taxon>Pseudomonadati</taxon>
        <taxon>Pseudomonadota</taxon>
        <taxon>Gammaproteobacteria</taxon>
        <taxon>Oceanospirillales</taxon>
        <taxon>Oceanospirillaceae</taxon>
        <taxon>Bermanella</taxon>
    </lineage>
</organism>
<dbReference type="NCBIfam" id="TIGR02191">
    <property type="entry name" value="RNaseIII"/>
    <property type="match status" value="1"/>
</dbReference>
<evidence type="ECO:0000256" key="15">
    <source>
        <dbReference type="HAMAP-Rule" id="MF_00104"/>
    </source>
</evidence>
<comment type="function">
    <text evidence="15">Digests double-stranded RNA. Involved in the processing of primary rRNA transcript to yield the immediate precursors to the large and small rRNAs (23S and 16S). Processes some mRNAs, and tRNAs when they are encoded in the rRNA operon. Processes pre-crRNA and tracrRNA of type II CRISPR loci if present in the organism.</text>
</comment>
<keyword evidence="15" id="KW-0699">rRNA-binding</keyword>
<dbReference type="GO" id="GO:0006397">
    <property type="term" value="P:mRNA processing"/>
    <property type="evidence" value="ECO:0007669"/>
    <property type="project" value="UniProtKB-UniRule"/>
</dbReference>
<dbReference type="EC" id="3.1.26.3" evidence="15"/>
<evidence type="ECO:0000259" key="17">
    <source>
        <dbReference type="PROSITE" id="PS50142"/>
    </source>
</evidence>
<dbReference type="FunFam" id="1.10.1520.10:FF:000001">
    <property type="entry name" value="Ribonuclease 3"/>
    <property type="match status" value="1"/>
</dbReference>
<dbReference type="SMART" id="SM00358">
    <property type="entry name" value="DSRM"/>
    <property type="match status" value="1"/>
</dbReference>
<dbReference type="OrthoDB" id="9805026at2"/>
<feature type="domain" description="DRBM" evidence="16">
    <location>
        <begin position="154"/>
        <end position="224"/>
    </location>
</feature>
<dbReference type="InterPro" id="IPR036389">
    <property type="entry name" value="RNase_III_sf"/>
</dbReference>
<comment type="subunit">
    <text evidence="4 15">Homodimer.</text>
</comment>
<dbReference type="Pfam" id="PF00035">
    <property type="entry name" value="dsrm"/>
    <property type="match status" value="1"/>
</dbReference>
<dbReference type="GO" id="GO:0042802">
    <property type="term" value="F:identical protein binding"/>
    <property type="evidence" value="ECO:0007669"/>
    <property type="project" value="UniProtKB-ARBA"/>
</dbReference>
<evidence type="ECO:0000256" key="2">
    <source>
        <dbReference type="ARBA" id="ARBA00004496"/>
    </source>
</evidence>
<dbReference type="CDD" id="cd00593">
    <property type="entry name" value="RIBOc"/>
    <property type="match status" value="1"/>
</dbReference>
<keyword evidence="8 15" id="KW-0819">tRNA processing</keyword>
<dbReference type="SMART" id="SM00535">
    <property type="entry name" value="RIBOc"/>
    <property type="match status" value="1"/>
</dbReference>
<keyword evidence="5 15" id="KW-0963">Cytoplasm</keyword>
<dbReference type="GO" id="GO:0046872">
    <property type="term" value="F:metal ion binding"/>
    <property type="evidence" value="ECO:0007669"/>
    <property type="project" value="UniProtKB-KW"/>
</dbReference>
<dbReference type="FunFam" id="3.30.160.20:FF:000003">
    <property type="entry name" value="Ribonuclease 3"/>
    <property type="match status" value="1"/>
</dbReference>
<comment type="subcellular location">
    <subcellularLocation>
        <location evidence="2 15">Cytoplasm</location>
    </subcellularLocation>
</comment>
<evidence type="ECO:0000256" key="6">
    <source>
        <dbReference type="ARBA" id="ARBA00022552"/>
    </source>
</evidence>
<dbReference type="HAMAP" id="MF_00104">
    <property type="entry name" value="RNase_III"/>
    <property type="match status" value="1"/>
</dbReference>
<keyword evidence="12 15" id="KW-0378">Hydrolase</keyword>
<keyword evidence="9 15" id="KW-0540">Nuclease</keyword>
<keyword evidence="7 15" id="KW-0507">mRNA processing</keyword>
<evidence type="ECO:0000313" key="19">
    <source>
        <dbReference type="Proteomes" id="UP000004263"/>
    </source>
</evidence>
<dbReference type="InterPro" id="IPR014720">
    <property type="entry name" value="dsRBD_dom"/>
</dbReference>
<dbReference type="GO" id="GO:0010468">
    <property type="term" value="P:regulation of gene expression"/>
    <property type="evidence" value="ECO:0007669"/>
    <property type="project" value="TreeGrafter"/>
</dbReference>
<dbReference type="Gene3D" id="1.10.1520.10">
    <property type="entry name" value="Ribonuclease III domain"/>
    <property type="match status" value="1"/>
</dbReference>
<evidence type="ECO:0000256" key="3">
    <source>
        <dbReference type="ARBA" id="ARBA00010183"/>
    </source>
</evidence>
<keyword evidence="13 15" id="KW-0460">Magnesium</keyword>
<dbReference type="AlphaFoldDB" id="Q1MXP8"/>
<feature type="active site" evidence="15">
    <location>
        <position position="116"/>
    </location>
</feature>
<dbReference type="Gene3D" id="3.30.160.20">
    <property type="match status" value="1"/>
</dbReference>
<evidence type="ECO:0000256" key="4">
    <source>
        <dbReference type="ARBA" id="ARBA00011738"/>
    </source>
</evidence>
<evidence type="ECO:0000256" key="14">
    <source>
        <dbReference type="ARBA" id="ARBA00022884"/>
    </source>
</evidence>
<dbReference type="GO" id="GO:0006364">
    <property type="term" value="P:rRNA processing"/>
    <property type="evidence" value="ECO:0007669"/>
    <property type="project" value="UniProtKB-UniRule"/>
</dbReference>
<evidence type="ECO:0000256" key="1">
    <source>
        <dbReference type="ARBA" id="ARBA00000109"/>
    </source>
</evidence>
<feature type="active site" evidence="15">
    <location>
        <position position="44"/>
    </location>
</feature>
<dbReference type="Proteomes" id="UP000004263">
    <property type="component" value="Unassembled WGS sequence"/>
</dbReference>
<dbReference type="PROSITE" id="PS50137">
    <property type="entry name" value="DS_RBD"/>
    <property type="match status" value="1"/>
</dbReference>
<reference evidence="18 19" key="1">
    <citation type="submission" date="2006-03" db="EMBL/GenBank/DDBJ databases">
        <authorList>
            <person name="Pinhassi J."/>
            <person name="Pedros-Alio C."/>
            <person name="Ferriera S."/>
            <person name="Johnson J."/>
            <person name="Kravitz S."/>
            <person name="Halpern A."/>
            <person name="Remington K."/>
            <person name="Beeson K."/>
            <person name="Tran B."/>
            <person name="Rogers Y.-H."/>
            <person name="Friedman R."/>
            <person name="Venter J.C."/>
        </authorList>
    </citation>
    <scope>NUCLEOTIDE SEQUENCE [LARGE SCALE GENOMIC DNA]</scope>
    <source>
        <strain evidence="18 19">RED65</strain>
    </source>
</reference>
<dbReference type="GO" id="GO:0004525">
    <property type="term" value="F:ribonuclease III activity"/>
    <property type="evidence" value="ECO:0007669"/>
    <property type="project" value="UniProtKB-UniRule"/>
</dbReference>
<comment type="caution">
    <text evidence="18">The sequence shown here is derived from an EMBL/GenBank/DDBJ whole genome shotgun (WGS) entry which is preliminary data.</text>
</comment>
<dbReference type="PROSITE" id="PS50142">
    <property type="entry name" value="RNASE_3_2"/>
    <property type="match status" value="1"/>
</dbReference>
<keyword evidence="10 15" id="KW-0479">Metal-binding</keyword>
<feature type="binding site" evidence="15">
    <location>
        <position position="116"/>
    </location>
    <ligand>
        <name>Mg(2+)</name>
        <dbReference type="ChEBI" id="CHEBI:18420"/>
    </ligand>
</feature>
<evidence type="ECO:0000256" key="12">
    <source>
        <dbReference type="ARBA" id="ARBA00022801"/>
    </source>
</evidence>
<dbReference type="Pfam" id="PF14622">
    <property type="entry name" value="Ribonucleas_3_3"/>
    <property type="match status" value="1"/>
</dbReference>
<comment type="cofactor">
    <cofactor evidence="15">
        <name>Mg(2+)</name>
        <dbReference type="ChEBI" id="CHEBI:18420"/>
    </cofactor>
</comment>
<accession>Q1MXP8</accession>
<dbReference type="GO" id="GO:0003725">
    <property type="term" value="F:double-stranded RNA binding"/>
    <property type="evidence" value="ECO:0007669"/>
    <property type="project" value="TreeGrafter"/>
</dbReference>
<proteinExistence type="inferred from homology"/>
<dbReference type="InterPro" id="IPR011907">
    <property type="entry name" value="RNase_III"/>
</dbReference>
<evidence type="ECO:0000256" key="11">
    <source>
        <dbReference type="ARBA" id="ARBA00022759"/>
    </source>
</evidence>
<dbReference type="PANTHER" id="PTHR11207">
    <property type="entry name" value="RIBONUCLEASE III"/>
    <property type="match status" value="1"/>
</dbReference>
<keyword evidence="11 15" id="KW-0255">Endonuclease</keyword>
<evidence type="ECO:0000256" key="9">
    <source>
        <dbReference type="ARBA" id="ARBA00022722"/>
    </source>
</evidence>
<evidence type="ECO:0000256" key="7">
    <source>
        <dbReference type="ARBA" id="ARBA00022664"/>
    </source>
</evidence>
<feature type="binding site" evidence="15">
    <location>
        <position position="40"/>
    </location>
    <ligand>
        <name>Mg(2+)</name>
        <dbReference type="ChEBI" id="CHEBI:18420"/>
    </ligand>
</feature>
<sequence>MNNPLIKLSQRIGYTFNDISFFELALTHRSKGGKNNERLEFLGDSIVNFVVAEALFEKFPQAKEGKLSRLRAGLVRGTTLAELARDFDLGEFLLLGSGELKSGGFNRESILADAVEAIIGAIYLDSGLDTVRERILTWYGKRLDDLQLDDVVKDAKTRLQEHLQKNQSRLPKYEVMEITGQAHDQNFKVSCWVETLPEVTIGLGSSRRLAEQSAAQKALNALGVES</sequence>
<dbReference type="HOGENOM" id="CLU_000907_1_1_6"/>
<evidence type="ECO:0000256" key="8">
    <source>
        <dbReference type="ARBA" id="ARBA00022694"/>
    </source>
</evidence>
<protein>
    <recommendedName>
        <fullName evidence="15">Ribonuclease 3</fullName>
        <ecNumber evidence="15">3.1.26.3</ecNumber>
    </recommendedName>
    <alternativeName>
        <fullName evidence="15">Ribonuclease III</fullName>
        <shortName evidence="15">RNase III</shortName>
    </alternativeName>
</protein>
<comment type="catalytic activity">
    <reaction evidence="1 15">
        <text>Endonucleolytic cleavage to 5'-phosphomonoester.</text>
        <dbReference type="EC" id="3.1.26.3"/>
    </reaction>
</comment>
<name>Q1MXP8_9GAMM</name>
<dbReference type="PROSITE" id="PS00517">
    <property type="entry name" value="RNASE_3_1"/>
    <property type="match status" value="1"/>
</dbReference>
<keyword evidence="19" id="KW-1185">Reference proteome</keyword>
<evidence type="ECO:0000256" key="10">
    <source>
        <dbReference type="ARBA" id="ARBA00022723"/>
    </source>
</evidence>
<dbReference type="PANTHER" id="PTHR11207:SF0">
    <property type="entry name" value="RIBONUCLEASE 3"/>
    <property type="match status" value="1"/>
</dbReference>
<gene>
    <name evidence="15" type="primary">rnc</name>
    <name evidence="18" type="ORF">RED65_03815</name>
</gene>
<dbReference type="SUPFAM" id="SSF54768">
    <property type="entry name" value="dsRNA-binding domain-like"/>
    <property type="match status" value="1"/>
</dbReference>
<keyword evidence="6 15" id="KW-0698">rRNA processing</keyword>
<evidence type="ECO:0000313" key="18">
    <source>
        <dbReference type="EMBL" id="EAT10736.1"/>
    </source>
</evidence>
<evidence type="ECO:0000256" key="13">
    <source>
        <dbReference type="ARBA" id="ARBA00022842"/>
    </source>
</evidence>
<feature type="binding site" evidence="15">
    <location>
        <position position="113"/>
    </location>
    <ligand>
        <name>Mg(2+)</name>
        <dbReference type="ChEBI" id="CHEBI:18420"/>
    </ligand>
</feature>
<dbReference type="RefSeq" id="WP_007019112.1">
    <property type="nucleotide sequence ID" value="NZ_CH724120.1"/>
</dbReference>
<dbReference type="EMBL" id="AAQH01000036">
    <property type="protein sequence ID" value="EAT10736.1"/>
    <property type="molecule type" value="Genomic_DNA"/>
</dbReference>
<dbReference type="GO" id="GO:0008033">
    <property type="term" value="P:tRNA processing"/>
    <property type="evidence" value="ECO:0007669"/>
    <property type="project" value="UniProtKB-KW"/>
</dbReference>
<evidence type="ECO:0000259" key="16">
    <source>
        <dbReference type="PROSITE" id="PS50137"/>
    </source>
</evidence>